<sequence>PKPLPPPECQTLPGALESALKAPDDARAVAGARKRLDACPEPPDRACELSPALAARAPLASGVDTPLRGVLATLCERCPSPFNACVQTVAQSLLEAALGRPPDLANVRWSLEHAGRSTPDACGSLVRLGLAPAAQSDLTLAPAVGTLVVELAPVCAKAGHLPDPLVRAAAVHQGEKAAPALVALAAGPTVETAAVDPDLVTGAEPGRQAFDRDVNTGVRVSNASKPKRWAADGALRAGYTPTLKHVESLRIRATGPGTLRAIIRTPKGVGLQDPEGGFSFVNPTVCRYRGTGQWEVCKLPVPLLDVDAVSVFPERADGEVKELEIIGAR</sequence>
<comment type="caution">
    <text evidence="1">The sequence shown here is derived from an EMBL/GenBank/DDBJ whole genome shotgun (WGS) entry which is preliminary data.</text>
</comment>
<gene>
    <name evidence="1" type="ORF">HG543_30240</name>
</gene>
<organism evidence="1 2">
    <name type="scientific">Pyxidicoccus fallax</name>
    <dbReference type="NCBI Taxonomy" id="394095"/>
    <lineage>
        <taxon>Bacteria</taxon>
        <taxon>Pseudomonadati</taxon>
        <taxon>Myxococcota</taxon>
        <taxon>Myxococcia</taxon>
        <taxon>Myxococcales</taxon>
        <taxon>Cystobacterineae</taxon>
        <taxon>Myxococcaceae</taxon>
        <taxon>Pyxidicoccus</taxon>
    </lineage>
</organism>
<feature type="non-terminal residue" evidence="1">
    <location>
        <position position="1"/>
    </location>
</feature>
<evidence type="ECO:0000313" key="2">
    <source>
        <dbReference type="Proteomes" id="UP000518300"/>
    </source>
</evidence>
<protein>
    <submittedName>
        <fullName evidence="1">Uncharacterized protein</fullName>
    </submittedName>
</protein>
<dbReference type="RefSeq" id="WP_169348369.1">
    <property type="nucleotide sequence ID" value="NZ_JABBJJ010000168.1"/>
</dbReference>
<name>A0A848LMP8_9BACT</name>
<reference evidence="1 2" key="1">
    <citation type="submission" date="2020-04" db="EMBL/GenBank/DDBJ databases">
        <title>Draft genome of Pyxidicoccus fallax type strain.</title>
        <authorList>
            <person name="Whitworth D.E."/>
        </authorList>
    </citation>
    <scope>NUCLEOTIDE SEQUENCE [LARGE SCALE GENOMIC DNA]</scope>
    <source>
        <strain evidence="1 2">DSM 14698</strain>
    </source>
</reference>
<proteinExistence type="predicted"/>
<dbReference type="Proteomes" id="UP000518300">
    <property type="component" value="Unassembled WGS sequence"/>
</dbReference>
<evidence type="ECO:0000313" key="1">
    <source>
        <dbReference type="EMBL" id="NMO19115.1"/>
    </source>
</evidence>
<accession>A0A848LMP8</accession>
<dbReference type="EMBL" id="JABBJJ010000168">
    <property type="protein sequence ID" value="NMO19115.1"/>
    <property type="molecule type" value="Genomic_DNA"/>
</dbReference>
<dbReference type="AlphaFoldDB" id="A0A848LMP8"/>
<keyword evidence="2" id="KW-1185">Reference proteome</keyword>